<gene>
    <name evidence="1" type="ORF">GGI18_003750</name>
</gene>
<reference evidence="1" key="1">
    <citation type="submission" date="2022-07" db="EMBL/GenBank/DDBJ databases">
        <title>Phylogenomic reconstructions and comparative analyses of Kickxellomycotina fungi.</title>
        <authorList>
            <person name="Reynolds N.K."/>
            <person name="Stajich J.E."/>
            <person name="Barry K."/>
            <person name="Grigoriev I.V."/>
            <person name="Crous P."/>
            <person name="Smith M.E."/>
        </authorList>
    </citation>
    <scope>NUCLEOTIDE SEQUENCE</scope>
    <source>
        <strain evidence="1">BCRC 34191</strain>
    </source>
</reference>
<evidence type="ECO:0000313" key="1">
    <source>
        <dbReference type="EMBL" id="KAJ2781109.1"/>
    </source>
</evidence>
<dbReference type="Proteomes" id="UP001140066">
    <property type="component" value="Unassembled WGS sequence"/>
</dbReference>
<dbReference type="EMBL" id="JANBUK010001427">
    <property type="protein sequence ID" value="KAJ2781109.1"/>
    <property type="molecule type" value="Genomic_DNA"/>
</dbReference>
<comment type="caution">
    <text evidence="1">The sequence shown here is derived from an EMBL/GenBank/DDBJ whole genome shotgun (WGS) entry which is preliminary data.</text>
</comment>
<organism evidence="1 2">
    <name type="scientific">Coemansia linderi</name>
    <dbReference type="NCBI Taxonomy" id="2663919"/>
    <lineage>
        <taxon>Eukaryota</taxon>
        <taxon>Fungi</taxon>
        <taxon>Fungi incertae sedis</taxon>
        <taxon>Zoopagomycota</taxon>
        <taxon>Kickxellomycotina</taxon>
        <taxon>Kickxellomycetes</taxon>
        <taxon>Kickxellales</taxon>
        <taxon>Kickxellaceae</taxon>
        <taxon>Coemansia</taxon>
    </lineage>
</organism>
<keyword evidence="2" id="KW-1185">Reference proteome</keyword>
<evidence type="ECO:0000313" key="2">
    <source>
        <dbReference type="Proteomes" id="UP001140066"/>
    </source>
</evidence>
<accession>A0ACC1KAW2</accession>
<protein>
    <submittedName>
        <fullName evidence="1">Uncharacterized protein</fullName>
    </submittedName>
</protein>
<proteinExistence type="predicted"/>
<sequence length="427" mass="45778">MRYRSPQAQLSIILAYVLVLLGVSNVVSPSAFKLLEQNQSAISLYRTSWPGQLVVSVSGILGIIATNVAGPRCVLLFGSLAGIAYSTGLVVSQYKIDGKWYVALLVVEDIGHTILTVCLVTIMLTYPRERRKARVLAMFQFLVNLSLTLGQVLLRDPEAGKEAAWTRLAACCVALGIAPWVAPVSGVVRDSGVYVVAQGQEGLLQEIRGLGYCLWTRSMALVVPFMFCCPFLLGTLGITFPDYLSVLLYNGGSLCGVLVLGFLLDIGSSCRRTRGLYGFTVTSFMLVVCVVAMAVLNTEDKELRGLFYSAVVVNGMAVSCVFLFSGWVIGSLSNDVEVTARFVGVNMLVVPGLGSLAASACKAGAHWPLYVGAGLAALGSLGMLVVVWRISDTNTWELARVRPAGSVVDSEQTTTYYEQSSIAKIPL</sequence>
<name>A0ACC1KAW2_9FUNG</name>